<protein>
    <submittedName>
        <fullName evidence="2">Uncharacterized protein</fullName>
    </submittedName>
</protein>
<proteinExistence type="predicted"/>
<accession>A0AAE1B287</accession>
<name>A0AAE1B287_9GAST</name>
<feature type="region of interest" description="Disordered" evidence="1">
    <location>
        <begin position="92"/>
        <end position="127"/>
    </location>
</feature>
<gene>
    <name evidence="2" type="ORF">RRG08_054576</name>
</gene>
<evidence type="ECO:0000313" key="3">
    <source>
        <dbReference type="Proteomes" id="UP001283361"/>
    </source>
</evidence>
<organism evidence="2 3">
    <name type="scientific">Elysia crispata</name>
    <name type="common">lettuce slug</name>
    <dbReference type="NCBI Taxonomy" id="231223"/>
    <lineage>
        <taxon>Eukaryota</taxon>
        <taxon>Metazoa</taxon>
        <taxon>Spiralia</taxon>
        <taxon>Lophotrochozoa</taxon>
        <taxon>Mollusca</taxon>
        <taxon>Gastropoda</taxon>
        <taxon>Heterobranchia</taxon>
        <taxon>Euthyneura</taxon>
        <taxon>Panpulmonata</taxon>
        <taxon>Sacoglossa</taxon>
        <taxon>Placobranchoidea</taxon>
        <taxon>Plakobranchidae</taxon>
        <taxon>Elysia</taxon>
    </lineage>
</organism>
<reference evidence="2" key="1">
    <citation type="journal article" date="2023" name="G3 (Bethesda)">
        <title>A reference genome for the long-term kleptoplast-retaining sea slug Elysia crispata morphotype clarki.</title>
        <authorList>
            <person name="Eastman K.E."/>
            <person name="Pendleton A.L."/>
            <person name="Shaikh M.A."/>
            <person name="Suttiyut T."/>
            <person name="Ogas R."/>
            <person name="Tomko P."/>
            <person name="Gavelis G."/>
            <person name="Widhalm J.R."/>
            <person name="Wisecaver J.H."/>
        </authorList>
    </citation>
    <scope>NUCLEOTIDE SEQUENCE</scope>
    <source>
        <strain evidence="2">ECLA1</strain>
    </source>
</reference>
<evidence type="ECO:0000313" key="2">
    <source>
        <dbReference type="EMBL" id="KAK3797546.1"/>
    </source>
</evidence>
<feature type="compositionally biased region" description="Polar residues" evidence="1">
    <location>
        <begin position="92"/>
        <end position="123"/>
    </location>
</feature>
<dbReference type="EMBL" id="JAWDGP010000750">
    <property type="protein sequence ID" value="KAK3797546.1"/>
    <property type="molecule type" value="Genomic_DNA"/>
</dbReference>
<keyword evidence="3" id="KW-1185">Reference proteome</keyword>
<dbReference type="AlphaFoldDB" id="A0AAE1B287"/>
<evidence type="ECO:0000256" key="1">
    <source>
        <dbReference type="SAM" id="MobiDB-lite"/>
    </source>
</evidence>
<sequence>MKDAKKLSAHTRILPPLSVGDCVRISNQTGPFPTKWDKIGIVIEVRQSNQYVVKVDRLVRITLRNIKFLRLYNPVIARIPLATLSTPTITVAESKQSAPATPKMSSNSAGQKPTPETEQSDTSPLEEPSATVLLIKLLFDLKNLT</sequence>
<comment type="caution">
    <text evidence="2">The sequence shown here is derived from an EMBL/GenBank/DDBJ whole genome shotgun (WGS) entry which is preliminary data.</text>
</comment>
<dbReference type="Proteomes" id="UP001283361">
    <property type="component" value="Unassembled WGS sequence"/>
</dbReference>